<dbReference type="Gene3D" id="3.40.50.2020">
    <property type="match status" value="1"/>
</dbReference>
<comment type="caution">
    <text evidence="1">The sequence shown here is derived from an EMBL/GenBank/DDBJ whole genome shotgun (WGS) entry which is preliminary data.</text>
</comment>
<accession>A0A6M1LV12</accession>
<dbReference type="InterPro" id="IPR000836">
    <property type="entry name" value="PRTase_dom"/>
</dbReference>
<name>A0A6M1LV12_9PROT</name>
<gene>
    <name evidence="1" type="ORF">G3576_28790</name>
</gene>
<dbReference type="EMBL" id="JAAIKB010000023">
    <property type="protein sequence ID" value="NGM24037.1"/>
    <property type="molecule type" value="Genomic_DNA"/>
</dbReference>
<keyword evidence="1" id="KW-0808">Transferase</keyword>
<organism evidence="1 2">
    <name type="scientific">Falsiroseomonas algicola</name>
    <dbReference type="NCBI Taxonomy" id="2716930"/>
    <lineage>
        <taxon>Bacteria</taxon>
        <taxon>Pseudomonadati</taxon>
        <taxon>Pseudomonadota</taxon>
        <taxon>Alphaproteobacteria</taxon>
        <taxon>Acetobacterales</taxon>
        <taxon>Roseomonadaceae</taxon>
        <taxon>Falsiroseomonas</taxon>
    </lineage>
</organism>
<keyword evidence="2" id="KW-1185">Reference proteome</keyword>
<sequence length="234" mass="25135">MPLHRFRHDAPLKAHAAYRAAKAGDAEAAARVVIDLGMELVTEAERRFAPGMRYVAPHAIEAAGDNAIPAVLAAAMASLCRGVRDDDITQANQVWHTGADPMERLISPASFDGPVCRDAPYVLVDDVLTMGGTLAELADYIHHGGGRIAGVVVLVFASRTGQLAVPQSRVRQLEGRYGDEIRSVCKAAPASLTGDEAQYLIGFRTADELRNRAAKAAEERDRRLRARGVRTGEG</sequence>
<dbReference type="SUPFAM" id="SSF53271">
    <property type="entry name" value="PRTase-like"/>
    <property type="match status" value="1"/>
</dbReference>
<dbReference type="RefSeq" id="WP_164697953.1">
    <property type="nucleotide sequence ID" value="NZ_JAAIKB010000023.1"/>
</dbReference>
<reference evidence="1 2" key="2">
    <citation type="submission" date="2020-03" db="EMBL/GenBank/DDBJ databases">
        <title>Roseomonas stagni sp. nov., isolated from pond water in Japan.</title>
        <authorList>
            <person name="Furuhata K."/>
            <person name="Miyamoto H."/>
            <person name="Goto K."/>
        </authorList>
    </citation>
    <scope>NUCLEOTIDE SEQUENCE [LARGE SCALE GENOMIC DNA]</scope>
    <source>
        <strain evidence="1 2">PeD5</strain>
    </source>
</reference>
<keyword evidence="1" id="KW-0328">Glycosyltransferase</keyword>
<evidence type="ECO:0000313" key="1">
    <source>
        <dbReference type="EMBL" id="NGM24037.1"/>
    </source>
</evidence>
<dbReference type="InterPro" id="IPR029057">
    <property type="entry name" value="PRTase-like"/>
</dbReference>
<proteinExistence type="predicted"/>
<reference evidence="1 2" key="1">
    <citation type="submission" date="2020-02" db="EMBL/GenBank/DDBJ databases">
        <authorList>
            <person name="Kim H.M."/>
            <person name="Jeon C.O."/>
        </authorList>
    </citation>
    <scope>NUCLEOTIDE SEQUENCE [LARGE SCALE GENOMIC DNA]</scope>
    <source>
        <strain evidence="1 2">PeD5</strain>
    </source>
</reference>
<dbReference type="CDD" id="cd06223">
    <property type="entry name" value="PRTases_typeI"/>
    <property type="match status" value="1"/>
</dbReference>
<dbReference type="GO" id="GO:0016757">
    <property type="term" value="F:glycosyltransferase activity"/>
    <property type="evidence" value="ECO:0007669"/>
    <property type="project" value="UniProtKB-KW"/>
</dbReference>
<dbReference type="Proteomes" id="UP000475385">
    <property type="component" value="Unassembled WGS sequence"/>
</dbReference>
<evidence type="ECO:0000313" key="2">
    <source>
        <dbReference type="Proteomes" id="UP000475385"/>
    </source>
</evidence>
<dbReference type="AlphaFoldDB" id="A0A6M1LV12"/>
<protein>
    <submittedName>
        <fullName evidence="1">Phosphoribosyltransferase</fullName>
    </submittedName>
</protein>